<name>A0A0J8CKL6_BETVV</name>
<dbReference type="OrthoDB" id="753279at2759"/>
<feature type="compositionally biased region" description="Basic and acidic residues" evidence="1">
    <location>
        <begin position="129"/>
        <end position="140"/>
    </location>
</feature>
<feature type="compositionally biased region" description="Polar residues" evidence="1">
    <location>
        <begin position="243"/>
        <end position="256"/>
    </location>
</feature>
<evidence type="ECO:0000259" key="2">
    <source>
        <dbReference type="Pfam" id="PF06972"/>
    </source>
</evidence>
<dbReference type="AlphaFoldDB" id="A0A0J8CKL6"/>
<dbReference type="GO" id="GO:0051082">
    <property type="term" value="F:unfolded protein binding"/>
    <property type="evidence" value="ECO:0007669"/>
    <property type="project" value="TreeGrafter"/>
</dbReference>
<feature type="region of interest" description="Disordered" evidence="1">
    <location>
        <begin position="346"/>
        <end position="428"/>
    </location>
</feature>
<reference evidence="3 4" key="1">
    <citation type="journal article" date="2014" name="Nature">
        <title>The genome of the recently domesticated crop plant sugar beet (Beta vulgaris).</title>
        <authorList>
            <person name="Dohm J.C."/>
            <person name="Minoche A.E."/>
            <person name="Holtgrawe D."/>
            <person name="Capella-Gutierrez S."/>
            <person name="Zakrzewski F."/>
            <person name="Tafer H."/>
            <person name="Rupp O."/>
            <person name="Sorensen T.R."/>
            <person name="Stracke R."/>
            <person name="Reinhardt R."/>
            <person name="Goesmann A."/>
            <person name="Kraft T."/>
            <person name="Schulz B."/>
            <person name="Stadler P.F."/>
            <person name="Schmidt T."/>
            <person name="Gabaldon T."/>
            <person name="Lehrach H."/>
            <person name="Weisshaar B."/>
            <person name="Himmelbauer H."/>
        </authorList>
    </citation>
    <scope>NUCLEOTIDE SEQUENCE [LARGE SCALE GENOMIC DNA]</scope>
    <source>
        <tissue evidence="3">Taproot</tissue>
    </source>
</reference>
<dbReference type="PANTHER" id="PTHR46775:SF1">
    <property type="entry name" value="FLOCCULATION PROTEIN (DUF1296)"/>
    <property type="match status" value="1"/>
</dbReference>
<feature type="compositionally biased region" description="Basic and acidic residues" evidence="1">
    <location>
        <begin position="83"/>
        <end position="96"/>
    </location>
</feature>
<feature type="compositionally biased region" description="Polar residues" evidence="1">
    <location>
        <begin position="153"/>
        <end position="166"/>
    </location>
</feature>
<feature type="compositionally biased region" description="Low complexity" evidence="1">
    <location>
        <begin position="677"/>
        <end position="688"/>
    </location>
</feature>
<feature type="compositionally biased region" description="Low complexity" evidence="1">
    <location>
        <begin position="704"/>
        <end position="716"/>
    </location>
</feature>
<evidence type="ECO:0000313" key="4">
    <source>
        <dbReference type="Proteomes" id="UP000035740"/>
    </source>
</evidence>
<dbReference type="SUPFAM" id="SSF46934">
    <property type="entry name" value="UBA-like"/>
    <property type="match status" value="1"/>
</dbReference>
<dbReference type="OMA" id="HNGQHVI"/>
<evidence type="ECO:0000256" key="1">
    <source>
        <dbReference type="SAM" id="MobiDB-lite"/>
    </source>
</evidence>
<organism evidence="3 4">
    <name type="scientific">Beta vulgaris subsp. vulgaris</name>
    <name type="common">Beet</name>
    <dbReference type="NCBI Taxonomy" id="3555"/>
    <lineage>
        <taxon>Eukaryota</taxon>
        <taxon>Viridiplantae</taxon>
        <taxon>Streptophyta</taxon>
        <taxon>Embryophyta</taxon>
        <taxon>Tracheophyta</taxon>
        <taxon>Spermatophyta</taxon>
        <taxon>Magnoliopsida</taxon>
        <taxon>eudicotyledons</taxon>
        <taxon>Gunneridae</taxon>
        <taxon>Pentapetalae</taxon>
        <taxon>Caryophyllales</taxon>
        <taxon>Chenopodiaceae</taxon>
        <taxon>Betoideae</taxon>
        <taxon>Beta</taxon>
    </lineage>
</organism>
<dbReference type="EMBL" id="KQ090084">
    <property type="protein sequence ID" value="KMT12624.1"/>
    <property type="molecule type" value="Genomic_DNA"/>
</dbReference>
<dbReference type="PANTHER" id="PTHR46775">
    <property type="entry name" value="FLOCCULATION PROTEIN (DUF1296)"/>
    <property type="match status" value="1"/>
</dbReference>
<keyword evidence="4" id="KW-1185">Reference proteome</keyword>
<accession>A0A0J8CKL6</accession>
<dbReference type="KEGG" id="bvg:104891984"/>
<feature type="region of interest" description="Disordered" evidence="1">
    <location>
        <begin position="471"/>
        <end position="494"/>
    </location>
</feature>
<proteinExistence type="predicted"/>
<sequence length="716" mass="76264">MSTNNNNKSGASSSSSSGTSSRVSIPNNVRKTIQHIKEITSNHSEDDIYAMLKDCSMDPNETTQRLLHLDTFHEVKRKRVKRKETVRSRSGDESRWKPAHQGRGTRNARGNSFSQYTSNDAGGQRTGAIRKENGVEESRGKGFRNSYAPGSKETYSIQPHNPQKMSSIDVDGPVGLPNGSLSGDPGVQSSKVGDAYPSNKTIEASVDNAMSIVLKASSESSDKGHGTAEFVNDNNLNLHEPQNVDNSQVSSSTSERQPAELVEVAHPMLSSEFPVAEKSHVSDSGKVVKPSSQPGVKDVTTKLEKLRFSDGQHVIIPQHIQVPDAVKNVLNFGSLDASFGVRENCDRESNADFNPATDSALEETVSKLSSCDQDVASTAPQANHADHPQSPSHLPGRNLPIDTEVISSATNPKDDEPKQETLPSVGPPFPVQSAPSYSFGYVPPMLANVLVQPEGFESQAHILNSLGGSSLATSASASTPPPTQSGAGQSSVAISPQPIPLFRQPYPPNYIPYSHYFSPFYVPPTMHQYFGHTAFPPPLPTGNMYLPSPTGPAGMKLSPAHFKPGTNAGHQVPVGVPSGYGAYGASQVGYSQNAAVTSGNSSSGEDLGPPGLKEIFLGQQSEGSAVWFPAAGGRDTASFPSNSFLNLPQQGHHVLNPQSGHGGYAVYHTLQPMGGPAPGLPLLQQSQPVAGSVESVGPPSNSYQQPQRQQQMNWNM</sequence>
<feature type="compositionally biased region" description="Polar residues" evidence="1">
    <location>
        <begin position="366"/>
        <end position="381"/>
    </location>
</feature>
<evidence type="ECO:0000313" key="3">
    <source>
        <dbReference type="EMBL" id="KMT12624.1"/>
    </source>
</evidence>
<protein>
    <recommendedName>
        <fullName evidence="2">GBF-interacting protein 1 N-terminal domain-containing protein</fullName>
    </recommendedName>
</protein>
<gene>
    <name evidence="3" type="ORF">BVRB_4g090840</name>
</gene>
<dbReference type="InterPro" id="IPR009060">
    <property type="entry name" value="UBA-like_sf"/>
</dbReference>
<dbReference type="Gramene" id="KMT12624">
    <property type="protein sequence ID" value="KMT12624"/>
    <property type="gene ID" value="BVRB_4g090840"/>
</dbReference>
<dbReference type="InterPro" id="IPR009719">
    <property type="entry name" value="GIP1_N"/>
</dbReference>
<feature type="region of interest" description="Disordered" evidence="1">
    <location>
        <begin position="677"/>
        <end position="716"/>
    </location>
</feature>
<dbReference type="Pfam" id="PF06972">
    <property type="entry name" value="GIP1_N"/>
    <property type="match status" value="1"/>
</dbReference>
<feature type="region of interest" description="Disordered" evidence="1">
    <location>
        <begin position="217"/>
        <end position="257"/>
    </location>
</feature>
<feature type="domain" description="GBF-interacting protein 1 N-terminal" evidence="2">
    <location>
        <begin position="25"/>
        <end position="84"/>
    </location>
</feature>
<feature type="compositionally biased region" description="Polar residues" evidence="1">
    <location>
        <begin position="108"/>
        <end position="121"/>
    </location>
</feature>
<dbReference type="InterPro" id="IPR044277">
    <property type="entry name" value="GIP1"/>
</dbReference>
<feature type="region of interest" description="Disordered" evidence="1">
    <location>
        <begin position="79"/>
        <end position="190"/>
    </location>
</feature>
<feature type="compositionally biased region" description="Low complexity" evidence="1">
    <location>
        <begin position="1"/>
        <end position="21"/>
    </location>
</feature>
<dbReference type="Proteomes" id="UP000035740">
    <property type="component" value="Chromosome 4"/>
</dbReference>
<feature type="region of interest" description="Disordered" evidence="1">
    <location>
        <begin position="1"/>
        <end position="30"/>
    </location>
</feature>